<proteinExistence type="predicted"/>
<gene>
    <name evidence="3" type="ORF">HOLleu_40782</name>
</gene>
<keyword evidence="4" id="KW-1185">Reference proteome</keyword>
<feature type="region of interest" description="Disordered" evidence="1">
    <location>
        <begin position="117"/>
        <end position="173"/>
    </location>
</feature>
<dbReference type="Proteomes" id="UP001152320">
    <property type="component" value="Chromosome 22"/>
</dbReference>
<dbReference type="EMBL" id="JAIZAY010000022">
    <property type="protein sequence ID" value="KAJ8021028.1"/>
    <property type="molecule type" value="Genomic_DNA"/>
</dbReference>
<sequence>MFTRVLVFIVVILSFGMFYRQSTIKEKGQEFLLGKHERLTLDAALDIARTHEATRMELEELANAGNVSVNYARQQLRLDTKVRFLQCRKCGLNPMEEDYPAKGTKCKIWGKLNHWKRVCKSKPKPQQPRERYRSNTNKHRGTNRRKRSVNELSNDQDPAKQNDQQETDTEVNVMHVDHNQSQTRDRDEILAKVEIQVPNESRRCTIKQATNEDQEIAALGEIINGWPEKQRSLRQGWSYLDDLTVEEGDVIMKEERLLITKQSRKDILAKQYDTDQGIVLCQLRGKWTVFGQKSTRTLS</sequence>
<keyword evidence="2" id="KW-0732">Signal</keyword>
<name>A0A9Q0YE41_HOLLE</name>
<dbReference type="AlphaFoldDB" id="A0A9Q0YE41"/>
<feature type="chain" id="PRO_5040147601" evidence="2">
    <location>
        <begin position="22"/>
        <end position="299"/>
    </location>
</feature>
<evidence type="ECO:0000256" key="1">
    <source>
        <dbReference type="SAM" id="MobiDB-lite"/>
    </source>
</evidence>
<organism evidence="3 4">
    <name type="scientific">Holothuria leucospilota</name>
    <name type="common">Black long sea cucumber</name>
    <name type="synonym">Mertensiothuria leucospilota</name>
    <dbReference type="NCBI Taxonomy" id="206669"/>
    <lineage>
        <taxon>Eukaryota</taxon>
        <taxon>Metazoa</taxon>
        <taxon>Echinodermata</taxon>
        <taxon>Eleutherozoa</taxon>
        <taxon>Echinozoa</taxon>
        <taxon>Holothuroidea</taxon>
        <taxon>Aspidochirotacea</taxon>
        <taxon>Aspidochirotida</taxon>
        <taxon>Holothuriidae</taxon>
        <taxon>Holothuria</taxon>
    </lineage>
</organism>
<comment type="caution">
    <text evidence="3">The sequence shown here is derived from an EMBL/GenBank/DDBJ whole genome shotgun (WGS) entry which is preliminary data.</text>
</comment>
<feature type="signal peptide" evidence="2">
    <location>
        <begin position="1"/>
        <end position="21"/>
    </location>
</feature>
<feature type="compositionally biased region" description="Basic residues" evidence="1">
    <location>
        <begin position="136"/>
        <end position="147"/>
    </location>
</feature>
<evidence type="ECO:0000256" key="2">
    <source>
        <dbReference type="SAM" id="SignalP"/>
    </source>
</evidence>
<feature type="compositionally biased region" description="Polar residues" evidence="1">
    <location>
        <begin position="150"/>
        <end position="164"/>
    </location>
</feature>
<protein>
    <submittedName>
        <fullName evidence="3">Uncharacterized protein</fullName>
    </submittedName>
</protein>
<evidence type="ECO:0000313" key="3">
    <source>
        <dbReference type="EMBL" id="KAJ8021028.1"/>
    </source>
</evidence>
<dbReference type="OrthoDB" id="7975104at2759"/>
<accession>A0A9Q0YE41</accession>
<evidence type="ECO:0000313" key="4">
    <source>
        <dbReference type="Proteomes" id="UP001152320"/>
    </source>
</evidence>
<reference evidence="3" key="1">
    <citation type="submission" date="2021-10" db="EMBL/GenBank/DDBJ databases">
        <title>Tropical sea cucumber genome reveals ecological adaptation and Cuvierian tubules defense mechanism.</title>
        <authorList>
            <person name="Chen T."/>
        </authorList>
    </citation>
    <scope>NUCLEOTIDE SEQUENCE</scope>
    <source>
        <strain evidence="3">Nanhai2018</strain>
        <tissue evidence="3">Muscle</tissue>
    </source>
</reference>